<evidence type="ECO:0000313" key="2">
    <source>
        <dbReference type="EMBL" id="OGG13994.1"/>
    </source>
</evidence>
<dbReference type="InterPro" id="IPR001296">
    <property type="entry name" value="Glyco_trans_1"/>
</dbReference>
<dbReference type="Proteomes" id="UP000176923">
    <property type="component" value="Unassembled WGS sequence"/>
</dbReference>
<dbReference type="EMBL" id="MFJL01000032">
    <property type="protein sequence ID" value="OGG13994.1"/>
    <property type="molecule type" value="Genomic_DNA"/>
</dbReference>
<accession>A0A1F5ZNT8</accession>
<sequence>MKIALYISPAHTVPPNSQFILAPWYLIGDIANHLCCDPDFEVTLFASQGSRVRSKLYDFGIPATSLVKKDMAPPDYKKRVREAEEKLFTQMIAVVKEESIDIVHIHQPIEPLYPLVSEARKISPKTKFVFTLHDPVSPERAEALNKFVSLGQCYFISISLSQFKNSGLSASATVYNGVDLNYFKFNPLGGDQFLTAGRIVPEKGYTDAISAIKKVEGASLLITGQLFPSSPKSVDYFNSAISPEVNGKTIFANLKIDPHFIREQYQKSKAYLFPIQWDEPFGLVMIEAMSCGTPVIAYNRGSVSEIVKDGITGFIVEPQDYQKSKNWIIKKSGVAGLSEGIERILALNESDYLQMRADSRSHVAENFSTEKMVDSYKKAYEKVLQT</sequence>
<dbReference type="GO" id="GO:0016757">
    <property type="term" value="F:glycosyltransferase activity"/>
    <property type="evidence" value="ECO:0007669"/>
    <property type="project" value="InterPro"/>
</dbReference>
<name>A0A1F5ZNT8_9BACT</name>
<comment type="caution">
    <text evidence="2">The sequence shown here is derived from an EMBL/GenBank/DDBJ whole genome shotgun (WGS) entry which is preliminary data.</text>
</comment>
<dbReference type="Pfam" id="PF00534">
    <property type="entry name" value="Glycos_transf_1"/>
    <property type="match status" value="1"/>
</dbReference>
<feature type="domain" description="Glycosyl transferase family 1" evidence="1">
    <location>
        <begin position="191"/>
        <end position="328"/>
    </location>
</feature>
<proteinExistence type="predicted"/>
<dbReference type="AlphaFoldDB" id="A0A1F5ZNT8"/>
<dbReference type="STRING" id="1798382.A3D77_03345"/>
<protein>
    <recommendedName>
        <fullName evidence="1">Glycosyl transferase family 1 domain-containing protein</fullName>
    </recommendedName>
</protein>
<evidence type="ECO:0000259" key="1">
    <source>
        <dbReference type="Pfam" id="PF00534"/>
    </source>
</evidence>
<organism evidence="2 3">
    <name type="scientific">Candidatus Gottesmanbacteria bacterium RIFCSPHIGHO2_02_FULL_39_11</name>
    <dbReference type="NCBI Taxonomy" id="1798382"/>
    <lineage>
        <taxon>Bacteria</taxon>
        <taxon>Candidatus Gottesmaniibacteriota</taxon>
    </lineage>
</organism>
<gene>
    <name evidence="2" type="ORF">A3D77_03345</name>
</gene>
<dbReference type="PANTHER" id="PTHR12526">
    <property type="entry name" value="GLYCOSYLTRANSFERASE"/>
    <property type="match status" value="1"/>
</dbReference>
<dbReference type="Gene3D" id="3.40.50.2000">
    <property type="entry name" value="Glycogen Phosphorylase B"/>
    <property type="match status" value="2"/>
</dbReference>
<dbReference type="SUPFAM" id="SSF53756">
    <property type="entry name" value="UDP-Glycosyltransferase/glycogen phosphorylase"/>
    <property type="match status" value="1"/>
</dbReference>
<reference evidence="2 3" key="1">
    <citation type="journal article" date="2016" name="Nat. Commun.">
        <title>Thousands of microbial genomes shed light on interconnected biogeochemical processes in an aquifer system.</title>
        <authorList>
            <person name="Anantharaman K."/>
            <person name="Brown C.T."/>
            <person name="Hug L.A."/>
            <person name="Sharon I."/>
            <person name="Castelle C.J."/>
            <person name="Probst A.J."/>
            <person name="Thomas B.C."/>
            <person name="Singh A."/>
            <person name="Wilkins M.J."/>
            <person name="Karaoz U."/>
            <person name="Brodie E.L."/>
            <person name="Williams K.H."/>
            <person name="Hubbard S.S."/>
            <person name="Banfield J.F."/>
        </authorList>
    </citation>
    <scope>NUCLEOTIDE SEQUENCE [LARGE SCALE GENOMIC DNA]</scope>
</reference>
<evidence type="ECO:0000313" key="3">
    <source>
        <dbReference type="Proteomes" id="UP000176923"/>
    </source>
</evidence>
<dbReference type="PANTHER" id="PTHR12526:SF595">
    <property type="entry name" value="BLL5217 PROTEIN"/>
    <property type="match status" value="1"/>
</dbReference>